<dbReference type="InterPro" id="IPR012913">
    <property type="entry name" value="OS9-like_dom"/>
</dbReference>
<evidence type="ECO:0000256" key="4">
    <source>
        <dbReference type="ARBA" id="ARBA00018727"/>
    </source>
</evidence>
<dbReference type="PANTHER" id="PTHR15414">
    <property type="entry name" value="OS-9-RELATED"/>
    <property type="match status" value="1"/>
</dbReference>
<dbReference type="InterPro" id="IPR020904">
    <property type="entry name" value="Sc_DH/Rdtase_CS"/>
</dbReference>
<dbReference type="eggNOG" id="KOG1204">
    <property type="taxonomic scope" value="Eukaryota"/>
</dbReference>
<evidence type="ECO:0000256" key="9">
    <source>
        <dbReference type="ARBA" id="ARBA00023002"/>
    </source>
</evidence>
<evidence type="ECO:0000256" key="2">
    <source>
        <dbReference type="ARBA" id="ARBA00006484"/>
    </source>
</evidence>
<keyword evidence="5 12" id="KW-0732">Signal</keyword>
<dbReference type="InterPro" id="IPR002347">
    <property type="entry name" value="SDR_fam"/>
</dbReference>
<evidence type="ECO:0000256" key="11">
    <source>
        <dbReference type="SAM" id="MobiDB-lite"/>
    </source>
</evidence>
<dbReference type="Gene3D" id="3.40.50.720">
    <property type="entry name" value="NAD(P)-binding Rossmann-like Domain"/>
    <property type="match status" value="1"/>
</dbReference>
<feature type="domain" description="MRH" evidence="13">
    <location>
        <begin position="155"/>
        <end position="315"/>
    </location>
</feature>
<dbReference type="AlphaFoldDB" id="G7DZZ1"/>
<evidence type="ECO:0000256" key="5">
    <source>
        <dbReference type="ARBA" id="ARBA00022729"/>
    </source>
</evidence>
<dbReference type="FunFam" id="3.40.50.720:FF:000281">
    <property type="entry name" value="Uncharacterized oxidoreductase YIR035C"/>
    <property type="match status" value="1"/>
</dbReference>
<dbReference type="HOGENOM" id="CLU_359056_0_0_1"/>
<name>G7DZZ1_MIXOS</name>
<evidence type="ECO:0000256" key="1">
    <source>
        <dbReference type="ARBA" id="ARBA00004367"/>
    </source>
</evidence>
<evidence type="ECO:0000259" key="13">
    <source>
        <dbReference type="PROSITE" id="PS51914"/>
    </source>
</evidence>
<dbReference type="InterPro" id="IPR036291">
    <property type="entry name" value="NAD(P)-bd_dom_sf"/>
</dbReference>
<feature type="signal peptide" evidence="12">
    <location>
        <begin position="1"/>
        <end position="19"/>
    </location>
</feature>
<dbReference type="GO" id="GO:0005788">
    <property type="term" value="C:endoplasmic reticulum lumen"/>
    <property type="evidence" value="ECO:0007669"/>
    <property type="project" value="TreeGrafter"/>
</dbReference>
<evidence type="ECO:0000256" key="10">
    <source>
        <dbReference type="ARBA" id="ARBA00023157"/>
    </source>
</evidence>
<feature type="compositionally biased region" description="Basic and acidic residues" evidence="11">
    <location>
        <begin position="58"/>
        <end position="70"/>
    </location>
</feature>
<dbReference type="GO" id="GO:0030970">
    <property type="term" value="P:retrograde protein transport, ER to cytosol"/>
    <property type="evidence" value="ECO:0007669"/>
    <property type="project" value="TreeGrafter"/>
</dbReference>
<dbReference type="GO" id="GO:0005789">
    <property type="term" value="C:endoplasmic reticulum membrane"/>
    <property type="evidence" value="ECO:0007669"/>
    <property type="project" value="UniProtKB-SubCell"/>
</dbReference>
<keyword evidence="10" id="KW-1015">Disulfide bond</keyword>
<comment type="similarity">
    <text evidence="3">Belongs to the OS-9 family.</text>
</comment>
<evidence type="ECO:0000256" key="7">
    <source>
        <dbReference type="ARBA" id="ARBA00022824"/>
    </source>
</evidence>
<keyword evidence="6" id="KW-0430">Lectin</keyword>
<dbReference type="InterPro" id="IPR009011">
    <property type="entry name" value="Man6P_isomerase_rcpt-bd_dom_sf"/>
</dbReference>
<reference evidence="14 15" key="1">
    <citation type="journal article" date="2011" name="J. Gen. Appl. Microbiol.">
        <title>Draft genome sequencing of the enigmatic basidiomycete Mixia osmundae.</title>
        <authorList>
            <person name="Nishida H."/>
            <person name="Nagatsuka Y."/>
            <person name="Sugiyama J."/>
        </authorList>
    </citation>
    <scope>NUCLEOTIDE SEQUENCE [LARGE SCALE GENOMIC DNA]</scope>
    <source>
        <strain evidence="15">CBS 9802 / IAM 14324 / JCM 22182 / KY 12970</strain>
    </source>
</reference>
<protein>
    <recommendedName>
        <fullName evidence="4">Protein OS-9 homolog</fullName>
    </recommendedName>
</protein>
<dbReference type="EMBL" id="BABT02000076">
    <property type="protein sequence ID" value="GAA96151.1"/>
    <property type="molecule type" value="Genomic_DNA"/>
</dbReference>
<dbReference type="Pfam" id="PF00106">
    <property type="entry name" value="adh_short"/>
    <property type="match status" value="1"/>
</dbReference>
<dbReference type="PANTHER" id="PTHR15414:SF0">
    <property type="entry name" value="ENDOPLASMIC RETICULUM LECTIN 1"/>
    <property type="match status" value="1"/>
</dbReference>
<dbReference type="InParanoid" id="G7DZZ1"/>
<keyword evidence="7" id="KW-0256">Endoplasmic reticulum</keyword>
<feature type="region of interest" description="Disordered" evidence="11">
    <location>
        <begin position="365"/>
        <end position="399"/>
    </location>
</feature>
<feature type="compositionally biased region" description="Polar residues" evidence="11">
    <location>
        <begin position="371"/>
        <end position="383"/>
    </location>
</feature>
<dbReference type="InterPro" id="IPR045149">
    <property type="entry name" value="OS-9-like"/>
</dbReference>
<proteinExistence type="inferred from homology"/>
<dbReference type="eggNOG" id="KOG3394">
    <property type="taxonomic scope" value="Eukaryota"/>
</dbReference>
<accession>G7DZZ1</accession>
<dbReference type="GO" id="GO:0030968">
    <property type="term" value="P:endoplasmic reticulum unfolded protein response"/>
    <property type="evidence" value="ECO:0007669"/>
    <property type="project" value="InterPro"/>
</dbReference>
<dbReference type="SUPFAM" id="SSF50911">
    <property type="entry name" value="Mannose 6-phosphate receptor domain"/>
    <property type="match status" value="1"/>
</dbReference>
<keyword evidence="15" id="KW-1185">Reference proteome</keyword>
<feature type="region of interest" description="Disordered" evidence="11">
    <location>
        <begin position="58"/>
        <end position="89"/>
    </location>
</feature>
<keyword evidence="9" id="KW-0560">Oxidoreductase</keyword>
<evidence type="ECO:0000256" key="3">
    <source>
        <dbReference type="ARBA" id="ARBA00009918"/>
    </source>
</evidence>
<evidence type="ECO:0000313" key="14">
    <source>
        <dbReference type="EMBL" id="GAA96151.1"/>
    </source>
</evidence>
<feature type="compositionally biased region" description="Low complexity" evidence="11">
    <location>
        <begin position="387"/>
        <end position="399"/>
    </location>
</feature>
<reference evidence="14 15" key="2">
    <citation type="journal article" date="2012" name="Open Biol.">
        <title>Characteristics of nucleosomes and linker DNA regions on the genome of the basidiomycete Mixia osmundae revealed by mono- and dinucleosome mapping.</title>
        <authorList>
            <person name="Nishida H."/>
            <person name="Kondo S."/>
            <person name="Matsumoto T."/>
            <person name="Suzuki Y."/>
            <person name="Yoshikawa H."/>
            <person name="Taylor T.D."/>
            <person name="Sugiyama J."/>
        </authorList>
    </citation>
    <scope>NUCLEOTIDE SEQUENCE [LARGE SCALE GENOMIC DNA]</scope>
    <source>
        <strain evidence="15">CBS 9802 / IAM 14324 / JCM 22182 / KY 12970</strain>
    </source>
</reference>
<evidence type="ECO:0000256" key="6">
    <source>
        <dbReference type="ARBA" id="ARBA00022734"/>
    </source>
</evidence>
<dbReference type="Proteomes" id="UP000009131">
    <property type="component" value="Unassembled WGS sequence"/>
</dbReference>
<evidence type="ECO:0000256" key="8">
    <source>
        <dbReference type="ARBA" id="ARBA00022857"/>
    </source>
</evidence>
<feature type="region of interest" description="Disordered" evidence="11">
    <location>
        <begin position="466"/>
        <end position="486"/>
    </location>
</feature>
<keyword evidence="8" id="KW-0521">NADP</keyword>
<dbReference type="Pfam" id="PF07915">
    <property type="entry name" value="PRKCSH"/>
    <property type="match status" value="1"/>
</dbReference>
<feature type="chain" id="PRO_5009955610" description="Protein OS-9 homolog" evidence="12">
    <location>
        <begin position="20"/>
        <end position="780"/>
    </location>
</feature>
<dbReference type="InterPro" id="IPR044865">
    <property type="entry name" value="MRH_dom"/>
</dbReference>
<organism evidence="14 15">
    <name type="scientific">Mixia osmundae (strain CBS 9802 / IAM 14324 / JCM 22182 / KY 12970)</name>
    <dbReference type="NCBI Taxonomy" id="764103"/>
    <lineage>
        <taxon>Eukaryota</taxon>
        <taxon>Fungi</taxon>
        <taxon>Dikarya</taxon>
        <taxon>Basidiomycota</taxon>
        <taxon>Pucciniomycotina</taxon>
        <taxon>Mixiomycetes</taxon>
        <taxon>Mixiales</taxon>
        <taxon>Mixiaceae</taxon>
        <taxon>Mixia</taxon>
    </lineage>
</organism>
<comment type="similarity">
    <text evidence="2">Belongs to the short-chain dehydrogenases/reductases (SDR) family.</text>
</comment>
<dbReference type="PRINTS" id="PR00081">
    <property type="entry name" value="GDHRDH"/>
</dbReference>
<dbReference type="PROSITE" id="PS00061">
    <property type="entry name" value="ADH_SHORT"/>
    <property type="match status" value="1"/>
</dbReference>
<gene>
    <name evidence="14" type="primary">Mo02812</name>
    <name evidence="14" type="ORF">E5Q_02812</name>
</gene>
<dbReference type="RefSeq" id="XP_014570773.1">
    <property type="nucleotide sequence ID" value="XM_014715287.1"/>
</dbReference>
<dbReference type="SUPFAM" id="SSF51735">
    <property type="entry name" value="NAD(P)-binding Rossmann-fold domains"/>
    <property type="match status" value="1"/>
</dbReference>
<comment type="caution">
    <text evidence="14">The sequence shown here is derived from an EMBL/GenBank/DDBJ whole genome shotgun (WGS) entry which is preliminary data.</text>
</comment>
<sequence length="780" mass="83558">MAWTTRLAAISLIAAQAAALSGSTPEDLLAYPKYSVVLANEPIASASVDSLLNTAANRAEHHKAESELRTLHPQNGHDPSHGSKSGTPTRSVIMRAANGQAFLCNVPEQAPPATVSPSGTAHAAVAAQPSSRLEVEAARHQALERGLKLLEPLIGSCLYHQQNWWTYAFCYGAEIRQFHEVRSPETHLPGEDANSPSFTLGRYPYNREKGQRLEGGESAGKAVSLGSGLGAQAALSDVLAAGEPSLSNQQDDYQEPQYLSQRWDQGTVCDKTGQRRQVEVQFHCDSSGLDRIALIRENALCSYVMVIHTPRLCGEPLFAGSGKRMDLQKPLPISCRPVVKDLQRLQQKRLAAAALAAQEIAASRAEGEAHSPTSFGSPKSTDSPVKAAANTPSESASSAEAFSVDSLSKMISEALTEALNGQLGEMLGESKGQFAGITADQLEIKAIAMPQGNKNDRAAQPQVHTLKMSSLPASRNSKRRALSTSQHQELAKVYGQSYDDSDHDSEAPPAAVLRHRGTTHQMANTRPVVLVTGASRGLGLAATRILLEKPFAASVVALSRSSPPELEDLAGRYPGSLIISKGDVSKSADVQAAVDVAMQSYSRLDSLILNAGTVEPMARIASLELDQIKEAYDVNFFSLFTALKISLPYLRKAEGGGRVVFTSSGAATGRMAGWAVYNSTKAAMNSLCRTLGSEEPDITSVALRPGVVATEMQTVMRGKGKGHMADDEYERFVDLHKSDKLLNPDVPGFVMAKLALEASKELSGGFYSWDSDEMKPYRTP</sequence>
<evidence type="ECO:0000256" key="12">
    <source>
        <dbReference type="SAM" id="SignalP"/>
    </source>
</evidence>
<dbReference type="Gene3D" id="2.70.130.10">
    <property type="entry name" value="Mannose-6-phosphate receptor binding domain"/>
    <property type="match status" value="1"/>
</dbReference>
<evidence type="ECO:0000313" key="15">
    <source>
        <dbReference type="Proteomes" id="UP000009131"/>
    </source>
</evidence>
<dbReference type="STRING" id="764103.G7DZZ1"/>
<dbReference type="GO" id="GO:0016491">
    <property type="term" value="F:oxidoreductase activity"/>
    <property type="evidence" value="ECO:0007669"/>
    <property type="project" value="UniProtKB-KW"/>
</dbReference>
<comment type="subcellular location">
    <subcellularLocation>
        <location evidence="1">Endoplasmic reticulum membrane</location>
        <topology evidence="1">Peripheral membrane protein</topology>
        <orientation evidence="1">Lumenal side</orientation>
    </subcellularLocation>
</comment>
<dbReference type="OrthoDB" id="9876299at2759"/>
<dbReference type="PROSITE" id="PS51914">
    <property type="entry name" value="MRH"/>
    <property type="match status" value="1"/>
</dbReference>
<dbReference type="GO" id="GO:0030246">
    <property type="term" value="F:carbohydrate binding"/>
    <property type="evidence" value="ECO:0007669"/>
    <property type="project" value="UniProtKB-KW"/>
</dbReference>